<comment type="caution">
    <text evidence="2">The sequence shown here is derived from an EMBL/GenBank/DDBJ whole genome shotgun (WGS) entry which is preliminary data.</text>
</comment>
<evidence type="ECO:0000313" key="3">
    <source>
        <dbReference type="Proteomes" id="UP000306102"/>
    </source>
</evidence>
<sequence length="261" mass="28887">MQAKIEESELTLIEEIGAKVTEDFSGKIKLNDLIEKSAPSDEEFEDEDHDDDDDEEFSFACIGTDGSPISADDAFQNGQIKPVFPLFDQSLLYGSDSDDLPRRSPKVFVGTEEPEPAEPAGPYCNWTGKAVEASAEACKKSNSTGFSKFWRFRELVNRSSSDGRDAFVFLNKDSNGANLKKSDGSSEKKIGAGETKVAGGKGKVVKKGKKTAPLSPHEMHYVKNRAWREEDRRRSYLPYRPEGFGFFTSVHGGLSKNVHPF</sequence>
<feature type="region of interest" description="Disordered" evidence="1">
    <location>
        <begin position="35"/>
        <end position="55"/>
    </location>
</feature>
<reference evidence="2 3" key="1">
    <citation type="journal article" date="2018" name="Proc. Natl. Acad. Sci. U.S.A.">
        <title>Draft genome sequence of Camellia sinensis var. sinensis provides insights into the evolution of the tea genome and tea quality.</title>
        <authorList>
            <person name="Wei C."/>
            <person name="Yang H."/>
            <person name="Wang S."/>
            <person name="Zhao J."/>
            <person name="Liu C."/>
            <person name="Gao L."/>
            <person name="Xia E."/>
            <person name="Lu Y."/>
            <person name="Tai Y."/>
            <person name="She G."/>
            <person name="Sun J."/>
            <person name="Cao H."/>
            <person name="Tong W."/>
            <person name="Gao Q."/>
            <person name="Li Y."/>
            <person name="Deng W."/>
            <person name="Jiang X."/>
            <person name="Wang W."/>
            <person name="Chen Q."/>
            <person name="Zhang S."/>
            <person name="Li H."/>
            <person name="Wu J."/>
            <person name="Wang P."/>
            <person name="Li P."/>
            <person name="Shi C."/>
            <person name="Zheng F."/>
            <person name="Jian J."/>
            <person name="Huang B."/>
            <person name="Shan D."/>
            <person name="Shi M."/>
            <person name="Fang C."/>
            <person name="Yue Y."/>
            <person name="Li F."/>
            <person name="Li D."/>
            <person name="Wei S."/>
            <person name="Han B."/>
            <person name="Jiang C."/>
            <person name="Yin Y."/>
            <person name="Xia T."/>
            <person name="Zhang Z."/>
            <person name="Bennetzen J.L."/>
            <person name="Zhao S."/>
            <person name="Wan X."/>
        </authorList>
    </citation>
    <scope>NUCLEOTIDE SEQUENCE [LARGE SCALE GENOMIC DNA]</scope>
    <source>
        <strain evidence="3">cv. Shuchazao</strain>
        <tissue evidence="2">Leaf</tissue>
    </source>
</reference>
<feature type="compositionally biased region" description="Basic and acidic residues" evidence="1">
    <location>
        <begin position="180"/>
        <end position="191"/>
    </location>
</feature>
<gene>
    <name evidence="2" type="ORF">TEA_019391</name>
</gene>
<dbReference type="PANTHER" id="PTHR33095">
    <property type="entry name" value="OS07G0619500 PROTEIN"/>
    <property type="match status" value="1"/>
</dbReference>
<dbReference type="STRING" id="542762.A0A4S4DC35"/>
<feature type="region of interest" description="Disordered" evidence="1">
    <location>
        <begin position="95"/>
        <end position="123"/>
    </location>
</feature>
<protein>
    <submittedName>
        <fullName evidence="2">Uncharacterized protein</fullName>
    </submittedName>
</protein>
<dbReference type="AlphaFoldDB" id="A0A4S4DC35"/>
<proteinExistence type="predicted"/>
<evidence type="ECO:0000256" key="1">
    <source>
        <dbReference type="SAM" id="MobiDB-lite"/>
    </source>
</evidence>
<dbReference type="Proteomes" id="UP000306102">
    <property type="component" value="Unassembled WGS sequence"/>
</dbReference>
<feature type="compositionally biased region" description="Acidic residues" evidence="1">
    <location>
        <begin position="40"/>
        <end position="55"/>
    </location>
</feature>
<evidence type="ECO:0000313" key="2">
    <source>
        <dbReference type="EMBL" id="THG00148.1"/>
    </source>
</evidence>
<dbReference type="EMBL" id="SDRB02011789">
    <property type="protein sequence ID" value="THG00148.1"/>
    <property type="molecule type" value="Genomic_DNA"/>
</dbReference>
<name>A0A4S4DC35_CAMSN</name>
<dbReference type="InterPro" id="IPR012442">
    <property type="entry name" value="DUF1645_plant"/>
</dbReference>
<dbReference type="PANTHER" id="PTHR33095:SF114">
    <property type="entry name" value="DUF1645 FAMILY PROTEIN"/>
    <property type="match status" value="1"/>
</dbReference>
<organism evidence="2 3">
    <name type="scientific">Camellia sinensis var. sinensis</name>
    <name type="common">China tea</name>
    <dbReference type="NCBI Taxonomy" id="542762"/>
    <lineage>
        <taxon>Eukaryota</taxon>
        <taxon>Viridiplantae</taxon>
        <taxon>Streptophyta</taxon>
        <taxon>Embryophyta</taxon>
        <taxon>Tracheophyta</taxon>
        <taxon>Spermatophyta</taxon>
        <taxon>Magnoliopsida</taxon>
        <taxon>eudicotyledons</taxon>
        <taxon>Gunneridae</taxon>
        <taxon>Pentapetalae</taxon>
        <taxon>asterids</taxon>
        <taxon>Ericales</taxon>
        <taxon>Theaceae</taxon>
        <taxon>Camellia</taxon>
    </lineage>
</organism>
<dbReference type="Pfam" id="PF07816">
    <property type="entry name" value="DUF1645"/>
    <property type="match status" value="1"/>
</dbReference>
<feature type="region of interest" description="Disordered" evidence="1">
    <location>
        <begin position="178"/>
        <end position="213"/>
    </location>
</feature>
<keyword evidence="3" id="KW-1185">Reference proteome</keyword>
<accession>A0A4S4DC35</accession>